<dbReference type="SUPFAM" id="SSF50249">
    <property type="entry name" value="Nucleic acid-binding proteins"/>
    <property type="match status" value="1"/>
</dbReference>
<dbReference type="InterPro" id="IPR012340">
    <property type="entry name" value="NA-bd_OB-fold"/>
</dbReference>
<evidence type="ECO:0000256" key="1">
    <source>
        <dbReference type="SAM" id="MobiDB-lite"/>
    </source>
</evidence>
<evidence type="ECO:0000313" key="2">
    <source>
        <dbReference type="EMBL" id="CAD1832668.1"/>
    </source>
</evidence>
<dbReference type="EMBL" id="LR862150">
    <property type="protein sequence ID" value="CAD1832668.1"/>
    <property type="molecule type" value="Genomic_DNA"/>
</dbReference>
<protein>
    <recommendedName>
        <fullName evidence="3">Replication factor A C-terminal domain-containing protein</fullName>
    </recommendedName>
</protein>
<accession>A0A6V7PPS5</accession>
<feature type="region of interest" description="Disordered" evidence="1">
    <location>
        <begin position="205"/>
        <end position="228"/>
    </location>
</feature>
<reference evidence="2" key="1">
    <citation type="submission" date="2020-07" db="EMBL/GenBank/DDBJ databases">
        <authorList>
            <person name="Lin J."/>
        </authorList>
    </citation>
    <scope>NUCLEOTIDE SEQUENCE</scope>
</reference>
<name>A0A6V7PPS5_ANACO</name>
<proteinExistence type="predicted"/>
<gene>
    <name evidence="2" type="ORF">CB5_LOCUS15879</name>
</gene>
<organism evidence="2">
    <name type="scientific">Ananas comosus var. bracteatus</name>
    <name type="common">red pineapple</name>
    <dbReference type="NCBI Taxonomy" id="296719"/>
    <lineage>
        <taxon>Eukaryota</taxon>
        <taxon>Viridiplantae</taxon>
        <taxon>Streptophyta</taxon>
        <taxon>Embryophyta</taxon>
        <taxon>Tracheophyta</taxon>
        <taxon>Spermatophyta</taxon>
        <taxon>Magnoliopsida</taxon>
        <taxon>Liliopsida</taxon>
        <taxon>Poales</taxon>
        <taxon>Bromeliaceae</taxon>
        <taxon>Bromelioideae</taxon>
        <taxon>Ananas</taxon>
    </lineage>
</organism>
<dbReference type="AlphaFoldDB" id="A0A6V7PPS5"/>
<evidence type="ECO:0008006" key="3">
    <source>
        <dbReference type="Google" id="ProtNLM"/>
    </source>
</evidence>
<dbReference type="Gene3D" id="2.40.50.140">
    <property type="entry name" value="Nucleic acid-binding proteins"/>
    <property type="match status" value="1"/>
</dbReference>
<sequence>MVLSEISTQSTISLTDDFLKVSQRKILAEIQECQQPYVCVTLTTVLSIETERGRYYNSCKKCSKKVIRDGTGFYFQLRVIDESGSVSLILFDREVVQFLQNTVAQLHQQVLLTGDMSQAPEKLDEFLEKIILFKIRIKDNNINHPKPVYTVNKLSSNKTLIDEFLKKSILIEESNSVTCDNEEADITSPNTLTPLKHKNSSIAADDFTQDEHQMSSNKQKIFIKKEKD</sequence>